<name>A0ABY9AI64_PARCI</name>
<evidence type="ECO:0000313" key="3">
    <source>
        <dbReference type="Proteomes" id="UP001242732"/>
    </source>
</evidence>
<proteinExistence type="predicted"/>
<evidence type="ECO:0000313" key="2">
    <source>
        <dbReference type="EMBL" id="WIY46651.1"/>
    </source>
</evidence>
<feature type="compositionally biased region" description="Polar residues" evidence="1">
    <location>
        <begin position="211"/>
        <end position="223"/>
    </location>
</feature>
<reference evidence="2 3" key="1">
    <citation type="submission" date="2023-06" db="EMBL/GenBank/DDBJ databases">
        <authorList>
            <person name="Ham H."/>
            <person name="Park D.S."/>
        </authorList>
    </citation>
    <scope>NUCLEOTIDE SEQUENCE [LARGE SCALE GENOMIC DNA]</scope>
    <source>
        <strain evidence="2 3">KACC 17005</strain>
    </source>
</reference>
<feature type="compositionally biased region" description="Basic and acidic residues" evidence="1">
    <location>
        <begin position="134"/>
        <end position="156"/>
    </location>
</feature>
<feature type="region of interest" description="Disordered" evidence="1">
    <location>
        <begin position="1"/>
        <end position="223"/>
    </location>
</feature>
<gene>
    <name evidence="2" type="ORF">QRO08_12340</name>
</gene>
<accession>A0ABY9AI64</accession>
<protein>
    <submittedName>
        <fullName evidence="2">Uncharacterized protein</fullName>
    </submittedName>
</protein>
<sequence length="262" mass="26857">MNARTGALSSPLPALRQPLSQAPSPQPPPPESRKGPDTPVGLSARKRSASSAGLEALPPRGELRASPSSTGASSPVKRQRTSYDSADVPAAATPPDGDKAAESATALSPEQVRTAAASTLHATPPSHGGAGEVPETHKPSSSESHGHTDMDTDMPPRADGGVPHAGGPAFSMPHVPPTPSHPHFGHGDDDAEDGEDEPPRPDGSTRKAITAQEQQMANQNALTEASVRAQMQASLNEFSIKSVEGLAKAIKSMAKAVADLVT</sequence>
<dbReference type="Proteomes" id="UP001242732">
    <property type="component" value="Chromosome"/>
</dbReference>
<evidence type="ECO:0000256" key="1">
    <source>
        <dbReference type="SAM" id="MobiDB-lite"/>
    </source>
</evidence>
<dbReference type="EMBL" id="CP127363">
    <property type="protein sequence ID" value="WIY46651.1"/>
    <property type="molecule type" value="Genomic_DNA"/>
</dbReference>
<keyword evidence="3" id="KW-1185">Reference proteome</keyword>
<dbReference type="RefSeq" id="WP_011795939.1">
    <property type="nucleotide sequence ID" value="NZ_CP023687.1"/>
</dbReference>
<organism evidence="2 3">
    <name type="scientific">Paracidovorax citrulli</name>
    <name type="common">Acidovorax citrulli</name>
    <dbReference type="NCBI Taxonomy" id="80869"/>
    <lineage>
        <taxon>Bacteria</taxon>
        <taxon>Pseudomonadati</taxon>
        <taxon>Pseudomonadota</taxon>
        <taxon>Betaproteobacteria</taxon>
        <taxon>Burkholderiales</taxon>
        <taxon>Comamonadaceae</taxon>
        <taxon>Paracidovorax</taxon>
    </lineage>
</organism>